<evidence type="ECO:0000256" key="4">
    <source>
        <dbReference type="ARBA" id="ARBA00022989"/>
    </source>
</evidence>
<evidence type="ECO:0000256" key="1">
    <source>
        <dbReference type="ARBA" id="ARBA00004651"/>
    </source>
</evidence>
<dbReference type="Proteomes" id="UP001057702">
    <property type="component" value="Unassembled WGS sequence"/>
</dbReference>
<dbReference type="RefSeq" id="WP_255920059.1">
    <property type="nucleotide sequence ID" value="NZ_JANFNG010000006.1"/>
</dbReference>
<feature type="transmembrane region" description="Helical" evidence="6">
    <location>
        <begin position="230"/>
        <end position="256"/>
    </location>
</feature>
<keyword evidence="4 6" id="KW-1133">Transmembrane helix</keyword>
<name>A0ABT1PTZ5_9ACTN</name>
<comment type="caution">
    <text evidence="8">The sequence shown here is derived from an EMBL/GenBank/DDBJ whole genome shotgun (WGS) entry which is preliminary data.</text>
</comment>
<comment type="subcellular location">
    <subcellularLocation>
        <location evidence="1">Cell membrane</location>
        <topology evidence="1">Multi-pass membrane protein</topology>
    </subcellularLocation>
</comment>
<keyword evidence="2" id="KW-1003">Cell membrane</keyword>
<evidence type="ECO:0000259" key="7">
    <source>
        <dbReference type="Pfam" id="PF00482"/>
    </source>
</evidence>
<evidence type="ECO:0000256" key="2">
    <source>
        <dbReference type="ARBA" id="ARBA00022475"/>
    </source>
</evidence>
<dbReference type="PANTHER" id="PTHR35007">
    <property type="entry name" value="INTEGRAL MEMBRANE PROTEIN-RELATED"/>
    <property type="match status" value="1"/>
</dbReference>
<proteinExistence type="predicted"/>
<evidence type="ECO:0000256" key="6">
    <source>
        <dbReference type="SAM" id="Phobius"/>
    </source>
</evidence>
<evidence type="ECO:0000256" key="3">
    <source>
        <dbReference type="ARBA" id="ARBA00022692"/>
    </source>
</evidence>
<keyword evidence="5 6" id="KW-0472">Membrane</keyword>
<dbReference type="Pfam" id="PF00482">
    <property type="entry name" value="T2SSF"/>
    <property type="match status" value="1"/>
</dbReference>
<keyword evidence="3 6" id="KW-0812">Transmembrane</keyword>
<sequence>MGGEFIHSLGTAVPGISAVLCFGWAVASARRAHAARRRREWLLGIERLRRRTRPRLSLAGRAKAREWAMAVSAGCAIAVFIGGIPGCVAGLAMVFGVRRWQLRSRRRTRGAPLQDDRTGKVTGQLPLAAELLAACLASGAAPGAAACAVGRTLEGPLAQALSRAAAELRLGGDPAQCWSRVRALPQADVLGRWMERAGTTGVPPVAEISRLAAAYRAERSRSAGSRARRAAVLATAPLGLCFLPAFLAVGVVPVVIGLAEVMAHAQQV</sequence>
<feature type="transmembrane region" description="Helical" evidence="6">
    <location>
        <begin position="67"/>
        <end position="97"/>
    </location>
</feature>
<accession>A0ABT1PTZ5</accession>
<evidence type="ECO:0000313" key="8">
    <source>
        <dbReference type="EMBL" id="MCQ4081154.1"/>
    </source>
</evidence>
<dbReference type="PANTHER" id="PTHR35007:SF3">
    <property type="entry name" value="POSSIBLE CONSERVED ALANINE RICH MEMBRANE PROTEIN"/>
    <property type="match status" value="1"/>
</dbReference>
<reference evidence="8" key="1">
    <citation type="submission" date="2022-06" db="EMBL/GenBank/DDBJ databases">
        <title>Draft genome sequence of Streptomyces sp. RB6PN25 isolated from peat swamp forest in Thailand.</title>
        <authorList>
            <person name="Duangmal K."/>
            <person name="Klaysubun C."/>
        </authorList>
    </citation>
    <scope>NUCLEOTIDE SEQUENCE</scope>
    <source>
        <strain evidence="8">RB6PN25</strain>
    </source>
</reference>
<evidence type="ECO:0000256" key="5">
    <source>
        <dbReference type="ARBA" id="ARBA00023136"/>
    </source>
</evidence>
<dbReference type="EMBL" id="JANFNG010000006">
    <property type="protein sequence ID" value="MCQ4081154.1"/>
    <property type="molecule type" value="Genomic_DNA"/>
</dbReference>
<keyword evidence="9" id="KW-1185">Reference proteome</keyword>
<organism evidence="8 9">
    <name type="scientific">Streptomyces humicola</name>
    <dbReference type="NCBI Taxonomy" id="2953240"/>
    <lineage>
        <taxon>Bacteria</taxon>
        <taxon>Bacillati</taxon>
        <taxon>Actinomycetota</taxon>
        <taxon>Actinomycetes</taxon>
        <taxon>Kitasatosporales</taxon>
        <taxon>Streptomycetaceae</taxon>
        <taxon>Streptomyces</taxon>
    </lineage>
</organism>
<protein>
    <submittedName>
        <fullName evidence="8">Type II secretion system F family protein</fullName>
    </submittedName>
</protein>
<evidence type="ECO:0000313" key="9">
    <source>
        <dbReference type="Proteomes" id="UP001057702"/>
    </source>
</evidence>
<gene>
    <name evidence="8" type="ORF">NGB36_11215</name>
</gene>
<dbReference type="InterPro" id="IPR018076">
    <property type="entry name" value="T2SS_GspF_dom"/>
</dbReference>
<feature type="domain" description="Type II secretion system protein GspF" evidence="7">
    <location>
        <begin position="129"/>
        <end position="251"/>
    </location>
</feature>